<protein>
    <submittedName>
        <fullName evidence="2">Uncharacterized protein</fullName>
    </submittedName>
</protein>
<reference evidence="2" key="1">
    <citation type="submission" date="2022-11" db="EMBL/GenBank/DDBJ databases">
        <title>Chromosomal genome sequence assembly and mating type (MAT) locus characterization of the leprose asexual lichenized fungus Lepraria neglecta (Nyl.) Erichsen.</title>
        <authorList>
            <person name="Allen J.L."/>
            <person name="Pfeffer B."/>
        </authorList>
    </citation>
    <scope>NUCLEOTIDE SEQUENCE</scope>
    <source>
        <strain evidence="2">Allen 5258</strain>
    </source>
</reference>
<comment type="caution">
    <text evidence="2">The sequence shown here is derived from an EMBL/GenBank/DDBJ whole genome shotgun (WGS) entry which is preliminary data.</text>
</comment>
<proteinExistence type="predicted"/>
<sequence>MLEFNVKPSPRMWTSKTIMPLLSLGVLAANAIAGPTNKFPRRAANPEPRPAELNEVVNLKKRNIYPYPSYQDFIAIAGDVAPDKANFYSGLGYYPSTTGYDMFKAYIAANSFLEVDNIYPANYCVSNPTGPYSACIDFAYSFSRVYAMKASGTAYLLTPGQCDPSPNTIRYVIFSKSSDSTLMCYLKQEIFSGL</sequence>
<feature type="chain" id="PRO_5042169727" evidence="1">
    <location>
        <begin position="34"/>
        <end position="194"/>
    </location>
</feature>
<accession>A0AAD9Z5R1</accession>
<evidence type="ECO:0000313" key="2">
    <source>
        <dbReference type="EMBL" id="KAK3171931.1"/>
    </source>
</evidence>
<name>A0AAD9Z5R1_9LECA</name>
<dbReference type="EMBL" id="JASNWA010000008">
    <property type="protein sequence ID" value="KAK3171931.1"/>
    <property type="molecule type" value="Genomic_DNA"/>
</dbReference>
<keyword evidence="1" id="KW-0732">Signal</keyword>
<feature type="signal peptide" evidence="1">
    <location>
        <begin position="1"/>
        <end position="33"/>
    </location>
</feature>
<evidence type="ECO:0000313" key="3">
    <source>
        <dbReference type="Proteomes" id="UP001276659"/>
    </source>
</evidence>
<evidence type="ECO:0000256" key="1">
    <source>
        <dbReference type="SAM" id="SignalP"/>
    </source>
</evidence>
<organism evidence="2 3">
    <name type="scientific">Lepraria neglecta</name>
    <dbReference type="NCBI Taxonomy" id="209136"/>
    <lineage>
        <taxon>Eukaryota</taxon>
        <taxon>Fungi</taxon>
        <taxon>Dikarya</taxon>
        <taxon>Ascomycota</taxon>
        <taxon>Pezizomycotina</taxon>
        <taxon>Lecanoromycetes</taxon>
        <taxon>OSLEUM clade</taxon>
        <taxon>Lecanoromycetidae</taxon>
        <taxon>Lecanorales</taxon>
        <taxon>Lecanorineae</taxon>
        <taxon>Stereocaulaceae</taxon>
        <taxon>Lepraria</taxon>
    </lineage>
</organism>
<keyword evidence="3" id="KW-1185">Reference proteome</keyword>
<dbReference type="Proteomes" id="UP001276659">
    <property type="component" value="Unassembled WGS sequence"/>
</dbReference>
<gene>
    <name evidence="2" type="ORF">OEA41_004015</name>
</gene>
<dbReference type="AlphaFoldDB" id="A0AAD9Z5R1"/>